<keyword evidence="3 5" id="KW-0131">Cell cycle</keyword>
<feature type="compositionally biased region" description="Acidic residues" evidence="6">
    <location>
        <begin position="33"/>
        <end position="44"/>
    </location>
</feature>
<dbReference type="GO" id="GO:0043093">
    <property type="term" value="P:FtsZ-dependent cytokinesis"/>
    <property type="evidence" value="ECO:0007669"/>
    <property type="project" value="UniProtKB-UniRule"/>
</dbReference>
<comment type="subcellular location">
    <subcellularLocation>
        <location evidence="5">Cytoplasm</location>
    </subcellularLocation>
    <text evidence="5">Localizes to the division site, in a FtsZ-dependent manner.</text>
</comment>
<dbReference type="GO" id="GO:0000917">
    <property type="term" value="P:division septum assembly"/>
    <property type="evidence" value="ECO:0007669"/>
    <property type="project" value="UniProtKB-KW"/>
</dbReference>
<dbReference type="EMBL" id="PPEK01000010">
    <property type="protein sequence ID" value="PNV67341.1"/>
    <property type="molecule type" value="Genomic_DNA"/>
</dbReference>
<comment type="function">
    <text evidence="4 5">Cell division protein that is part of the divisome complex and is recruited early to the Z-ring. Probably stimulates Z-ring formation, perhaps through the cross-linking of FtsZ protofilaments. Its function overlaps with FtsA.</text>
</comment>
<dbReference type="PANTHER" id="PTHR35798">
    <property type="entry name" value="CELL DIVISION PROTEIN SEPF"/>
    <property type="match status" value="1"/>
</dbReference>
<name>A0A2K2UAJ2_9ACTN</name>
<feature type="compositionally biased region" description="Low complexity" evidence="6">
    <location>
        <begin position="85"/>
        <end position="97"/>
    </location>
</feature>
<evidence type="ECO:0000256" key="5">
    <source>
        <dbReference type="HAMAP-Rule" id="MF_01197"/>
    </source>
</evidence>
<evidence type="ECO:0000256" key="1">
    <source>
        <dbReference type="ARBA" id="ARBA00022618"/>
    </source>
</evidence>
<evidence type="ECO:0000256" key="4">
    <source>
        <dbReference type="ARBA" id="ARBA00044936"/>
    </source>
</evidence>
<dbReference type="InterPro" id="IPR007561">
    <property type="entry name" value="Cell_div_SepF/SepF-rel"/>
</dbReference>
<proteinExistence type="inferred from homology"/>
<dbReference type="GO" id="GO:0005737">
    <property type="term" value="C:cytoplasm"/>
    <property type="evidence" value="ECO:0007669"/>
    <property type="project" value="UniProtKB-SubCell"/>
</dbReference>
<evidence type="ECO:0000256" key="3">
    <source>
        <dbReference type="ARBA" id="ARBA00023306"/>
    </source>
</evidence>
<keyword evidence="5" id="KW-0963">Cytoplasm</keyword>
<evidence type="ECO:0000256" key="6">
    <source>
        <dbReference type="SAM" id="MobiDB-lite"/>
    </source>
</evidence>
<gene>
    <name evidence="5" type="primary">sepF</name>
    <name evidence="7" type="ORF">C2L71_08480</name>
</gene>
<comment type="similarity">
    <text evidence="5">Belongs to the SepF family.</text>
</comment>
<evidence type="ECO:0000313" key="7">
    <source>
        <dbReference type="EMBL" id="PNV67341.1"/>
    </source>
</evidence>
<dbReference type="Pfam" id="PF04472">
    <property type="entry name" value="SepF"/>
    <property type="match status" value="1"/>
</dbReference>
<keyword evidence="2 5" id="KW-0717">Septation</keyword>
<comment type="caution">
    <text evidence="7">The sequence shown here is derived from an EMBL/GenBank/DDBJ whole genome shotgun (WGS) entry which is preliminary data.</text>
</comment>
<keyword evidence="8" id="KW-1185">Reference proteome</keyword>
<dbReference type="OrthoDB" id="3731101at2"/>
<reference evidence="8" key="1">
    <citation type="submission" date="2018-01" db="EMBL/GenBank/DDBJ databases">
        <title>Rubneribacter badeniensis gen. nov., sp. nov., and Colonibacter rubneri, gen. nov., sp. nov., WGS of new members of the Eggerthellaceae.</title>
        <authorList>
            <person name="Danylec N."/>
            <person name="Stoll D.A."/>
            <person name="Doetsch A."/>
            <person name="Kulling S.E."/>
            <person name="Huch M."/>
        </authorList>
    </citation>
    <scope>NUCLEOTIDE SEQUENCE [LARGE SCALE GENOMIC DNA]</scope>
    <source>
        <strain evidence="8">ResAG-96</strain>
    </source>
</reference>
<dbReference type="Proteomes" id="UP000236197">
    <property type="component" value="Unassembled WGS sequence"/>
</dbReference>
<dbReference type="AlphaFoldDB" id="A0A2K2UAJ2"/>
<comment type="subunit">
    <text evidence="5">Homodimer. Interacts with FtsZ.</text>
</comment>
<sequence>MELPRMKKTERGMLDGLKSKLGFAEADRGYDERYEDDYGDDYGDYGDLGEYGPDYRDDLDDGAAAGSRYDPYAPVTTRPSRAGYTPSPAHATSATPPKLVSIDDVRARTQVPESLGRDPLPPRRVTPPSVGVHRGERTMVDASTSDLSNTPNARAAAASQRERSESLNSLFSSTAVAASASSPADGSSAAKRTAAASGGFDPYEAFAGAGSPKHSPTRSITVLKPASYGEVERIAKALKAGDAVVLALRNTPDNLAKRILDFSFGVSSALDASVDCVADKVFVITRGAALTDAEKTGLRNQGVL</sequence>
<evidence type="ECO:0000313" key="8">
    <source>
        <dbReference type="Proteomes" id="UP000236197"/>
    </source>
</evidence>
<evidence type="ECO:0000256" key="2">
    <source>
        <dbReference type="ARBA" id="ARBA00023210"/>
    </source>
</evidence>
<feature type="region of interest" description="Disordered" evidence="6">
    <location>
        <begin position="32"/>
        <end position="166"/>
    </location>
</feature>
<dbReference type="HAMAP" id="MF_01197">
    <property type="entry name" value="SepF"/>
    <property type="match status" value="1"/>
</dbReference>
<dbReference type="InterPro" id="IPR038594">
    <property type="entry name" value="SepF-like_sf"/>
</dbReference>
<dbReference type="InterPro" id="IPR023052">
    <property type="entry name" value="Cell_div_SepF"/>
</dbReference>
<feature type="compositionally biased region" description="Polar residues" evidence="6">
    <location>
        <begin position="141"/>
        <end position="152"/>
    </location>
</feature>
<protein>
    <recommendedName>
        <fullName evidence="5">Cell division protein SepF</fullName>
    </recommendedName>
</protein>
<dbReference type="Gene3D" id="3.30.110.150">
    <property type="entry name" value="SepF-like protein"/>
    <property type="match status" value="1"/>
</dbReference>
<dbReference type="PANTHER" id="PTHR35798:SF1">
    <property type="entry name" value="CELL DIVISION PROTEIN SEPF"/>
    <property type="match status" value="1"/>
</dbReference>
<organism evidence="7 8">
    <name type="scientific">Enteroscipio rubneri</name>
    <dbReference type="NCBI Taxonomy" id="2070686"/>
    <lineage>
        <taxon>Bacteria</taxon>
        <taxon>Bacillati</taxon>
        <taxon>Actinomycetota</taxon>
        <taxon>Coriobacteriia</taxon>
        <taxon>Eggerthellales</taxon>
        <taxon>Eggerthellaceae</taxon>
        <taxon>Enteroscipio</taxon>
    </lineage>
</organism>
<accession>A0A2K2UAJ2</accession>
<keyword evidence="1 5" id="KW-0132">Cell division</keyword>